<dbReference type="InterPro" id="IPR029787">
    <property type="entry name" value="Nucleotide_cyclase"/>
</dbReference>
<feature type="region of interest" description="Disordered" evidence="4">
    <location>
        <begin position="1120"/>
        <end position="1158"/>
    </location>
</feature>
<reference evidence="6" key="1">
    <citation type="submission" date="2020-07" db="EMBL/GenBank/DDBJ databases">
        <title>Huge and variable diversity of episymbiotic CPR bacteria and DPANN archaea in groundwater ecosystems.</title>
        <authorList>
            <person name="He C.Y."/>
            <person name="Keren R."/>
            <person name="Whittaker M."/>
            <person name="Farag I.F."/>
            <person name="Doudna J."/>
            <person name="Cate J.H.D."/>
            <person name="Banfield J.F."/>
        </authorList>
    </citation>
    <scope>NUCLEOTIDE SEQUENCE</scope>
    <source>
        <strain evidence="6">NC_groundwater_763_Ag_S-0.2um_68_21</strain>
    </source>
</reference>
<feature type="domain" description="Guanylate cyclase" evidence="5">
    <location>
        <begin position="106"/>
        <end position="238"/>
    </location>
</feature>
<feature type="coiled-coil region" evidence="3">
    <location>
        <begin position="857"/>
        <end position="884"/>
    </location>
</feature>
<comment type="caution">
    <text evidence="6">The sequence shown here is derived from an EMBL/GenBank/DDBJ whole genome shotgun (WGS) entry which is preliminary data.</text>
</comment>
<evidence type="ECO:0000256" key="1">
    <source>
        <dbReference type="ARBA" id="ARBA00022741"/>
    </source>
</evidence>
<organism evidence="6 7">
    <name type="scientific">Tectimicrobiota bacterium</name>
    <dbReference type="NCBI Taxonomy" id="2528274"/>
    <lineage>
        <taxon>Bacteria</taxon>
        <taxon>Pseudomonadati</taxon>
        <taxon>Nitrospinota/Tectimicrobiota group</taxon>
        <taxon>Candidatus Tectimicrobiota</taxon>
    </lineage>
</organism>
<dbReference type="GO" id="GO:0004016">
    <property type="term" value="F:adenylate cyclase activity"/>
    <property type="evidence" value="ECO:0007669"/>
    <property type="project" value="TreeGrafter"/>
</dbReference>
<evidence type="ECO:0000256" key="2">
    <source>
        <dbReference type="ARBA" id="ARBA00022840"/>
    </source>
</evidence>
<keyword evidence="2" id="KW-0067">ATP-binding</keyword>
<dbReference type="GO" id="GO:0005737">
    <property type="term" value="C:cytoplasm"/>
    <property type="evidence" value="ECO:0007669"/>
    <property type="project" value="TreeGrafter"/>
</dbReference>
<sequence length="1158" mass="126562">MLTCSRCGGENRPEALYCRHCGAALGAACPACGSPSLRDAAFCDRCGAALPGPNAGAGPAPAAKPGKLQAPPKGEIEGIRLAYTPRHLRAVVGPGGDIRGERKEVVVLFADVSGFTRLSEEIDPEEVHRIMNGGFEILTAEVHRFGGTVNQYTGDGVMALFGAPRALEGAPRDSIRAAVHIQERFKEFASQLEAERGIRFQVRIGLNAGEVVVGSIGDDLRMDYTAMGDTTNVAARLQADAAPGEIHVSESLFRLTREWFRFEDRGERLFKGKSKPIRVYRVLGRGKVSTRIEAAALRGLTRLREREEALDALLHLYGEVREGRGQIVAITGEAGIGKSRIVYELKEALKRGEAEPPLCLAASATHYDRYAPLSLLRRILKAYAQAVAVYCPINPGGEDGFWQDVILTRASQLLPGAGDIPPIQLILRRDGGEGAGAADVHRGLEAVLGLFIREARERPVVLAVDNMRDAESSSVEFLDLLASRLSAERILFIPIHRPGFENPWASRRNFHQIALGPLSPQAGEDMCREILGQPASPELLEVVLSRAQGNPFFIEELVRGMRDSGAIVSGNGQMRLAAAGDAISFPRTIQDVLLARLDALPRHLRELLQAAAVIGPRFDSELLARVLEDAPDLEARLADLQEMEIIYASEGGTRGEWRFSNRMFQEMAYREMLWGQRALLHEKAGIAIEAQGPAAVEENLDRLASHFQRSENLGKAAHYLIRAGRRAYAFLAFPLAASRLEQGLIFMETLEEKETEPILAERIRVRGALALALLALGTGEERVETLLSEMREMAGWAGDLTQLAMADIHLCTLRFRQGNQPAVVEAASRAIATAERAGAWEPKFRGRAALASAYRLMARNRQSVEESEEAIRIYEERLGDRERQSLELIHVYVEALATLGATHALMGEAGRAGECFARARGAASTIHLMGLVRFFENSLLAAQGRWRESEASMSALLDEFAKFKFPFARAAIAVWLGRAKIHLGQVEEGLRLVEEATRERQRIGQHLLISMNHIVRAEGLWRLGRREDAFAALHEAREAARSAGEESARLLARELEARIRCEAAPPGELRARAEEYAGALEELDRSGFRPAAMRGRLRLAAALEEMGEAGRARRMEREARAFLRSAGAQDAEAAPGGPAGEGQGAASLGSDDAPHRVP</sequence>
<dbReference type="SUPFAM" id="SSF52540">
    <property type="entry name" value="P-loop containing nucleoside triphosphate hydrolases"/>
    <property type="match status" value="1"/>
</dbReference>
<evidence type="ECO:0000256" key="4">
    <source>
        <dbReference type="SAM" id="MobiDB-lite"/>
    </source>
</evidence>
<dbReference type="Pfam" id="PF13191">
    <property type="entry name" value="AAA_16"/>
    <property type="match status" value="1"/>
</dbReference>
<dbReference type="InterPro" id="IPR011990">
    <property type="entry name" value="TPR-like_helical_dom_sf"/>
</dbReference>
<keyword evidence="1" id="KW-0547">Nucleotide-binding</keyword>
<dbReference type="InterPro" id="IPR001054">
    <property type="entry name" value="A/G_cyclase"/>
</dbReference>
<feature type="compositionally biased region" description="Low complexity" evidence="4">
    <location>
        <begin position="1126"/>
        <end position="1136"/>
    </location>
</feature>
<dbReference type="SUPFAM" id="SSF55073">
    <property type="entry name" value="Nucleotide cyclase"/>
    <property type="match status" value="1"/>
</dbReference>
<dbReference type="Pfam" id="PF12773">
    <property type="entry name" value="DZR"/>
    <property type="match status" value="1"/>
</dbReference>
<dbReference type="GO" id="GO:0035556">
    <property type="term" value="P:intracellular signal transduction"/>
    <property type="evidence" value="ECO:0007669"/>
    <property type="project" value="InterPro"/>
</dbReference>
<protein>
    <submittedName>
        <fullName evidence="6">AAA family ATPase</fullName>
    </submittedName>
</protein>
<dbReference type="InterPro" id="IPR025874">
    <property type="entry name" value="DZR"/>
</dbReference>
<evidence type="ECO:0000313" key="7">
    <source>
        <dbReference type="Proteomes" id="UP000782312"/>
    </source>
</evidence>
<keyword evidence="3" id="KW-0175">Coiled coil</keyword>
<evidence type="ECO:0000313" key="6">
    <source>
        <dbReference type="EMBL" id="MBI3127426.1"/>
    </source>
</evidence>
<proteinExistence type="predicted"/>
<dbReference type="AlphaFoldDB" id="A0A932HXJ6"/>
<dbReference type="Gene3D" id="3.30.70.1230">
    <property type="entry name" value="Nucleotide cyclase"/>
    <property type="match status" value="1"/>
</dbReference>
<dbReference type="SUPFAM" id="SSF48452">
    <property type="entry name" value="TPR-like"/>
    <property type="match status" value="1"/>
</dbReference>
<name>A0A932HXJ6_UNCTE</name>
<accession>A0A932HXJ6</accession>
<dbReference type="InterPro" id="IPR041664">
    <property type="entry name" value="AAA_16"/>
</dbReference>
<dbReference type="GO" id="GO:0009190">
    <property type="term" value="P:cyclic nucleotide biosynthetic process"/>
    <property type="evidence" value="ECO:0007669"/>
    <property type="project" value="InterPro"/>
</dbReference>
<dbReference type="CDD" id="cd07302">
    <property type="entry name" value="CHD"/>
    <property type="match status" value="1"/>
</dbReference>
<dbReference type="Proteomes" id="UP000782312">
    <property type="component" value="Unassembled WGS sequence"/>
</dbReference>
<dbReference type="InterPro" id="IPR027417">
    <property type="entry name" value="P-loop_NTPase"/>
</dbReference>
<dbReference type="PANTHER" id="PTHR16305">
    <property type="entry name" value="TESTICULAR SOLUBLE ADENYLYL CYCLASE"/>
    <property type="match status" value="1"/>
</dbReference>
<dbReference type="PROSITE" id="PS50125">
    <property type="entry name" value="GUANYLATE_CYCLASE_2"/>
    <property type="match status" value="1"/>
</dbReference>
<dbReference type="GO" id="GO:0005524">
    <property type="term" value="F:ATP binding"/>
    <property type="evidence" value="ECO:0007669"/>
    <property type="project" value="UniProtKB-KW"/>
</dbReference>
<gene>
    <name evidence="6" type="ORF">HYZ11_07465</name>
</gene>
<dbReference type="SMART" id="SM00044">
    <property type="entry name" value="CYCc"/>
    <property type="match status" value="1"/>
</dbReference>
<dbReference type="PANTHER" id="PTHR16305:SF28">
    <property type="entry name" value="GUANYLATE CYCLASE DOMAIN-CONTAINING PROTEIN"/>
    <property type="match status" value="1"/>
</dbReference>
<dbReference type="Pfam" id="PF00211">
    <property type="entry name" value="Guanylate_cyc"/>
    <property type="match status" value="1"/>
</dbReference>
<dbReference type="Gene3D" id="1.25.40.10">
    <property type="entry name" value="Tetratricopeptide repeat domain"/>
    <property type="match status" value="1"/>
</dbReference>
<evidence type="ECO:0000259" key="5">
    <source>
        <dbReference type="PROSITE" id="PS50125"/>
    </source>
</evidence>
<dbReference type="EMBL" id="JACPUR010000017">
    <property type="protein sequence ID" value="MBI3127426.1"/>
    <property type="molecule type" value="Genomic_DNA"/>
</dbReference>
<evidence type="ECO:0000256" key="3">
    <source>
        <dbReference type="SAM" id="Coils"/>
    </source>
</evidence>